<protein>
    <submittedName>
        <fullName evidence="1">Uncharacterized protein</fullName>
    </submittedName>
</protein>
<keyword evidence="2" id="KW-1185">Reference proteome</keyword>
<evidence type="ECO:0000313" key="1">
    <source>
        <dbReference type="EMBL" id="CEP11994.1"/>
    </source>
</evidence>
<accession>A0A0B7NAF7</accession>
<dbReference type="EMBL" id="LN727219">
    <property type="protein sequence ID" value="CEP11994.1"/>
    <property type="molecule type" value="Genomic_DNA"/>
</dbReference>
<gene>
    <name evidence="1" type="primary">PARPA_05901.1 scaffold 20157</name>
</gene>
<sequence length="204" mass="23701">MVAEKISYQRTRFSFKTEKVNLIGVVLETIRHWRFTLKVGYHRNPTWVVDAVWPDRSKVYRPKIIYHKEEGYWIMRDPGFGPDAAWTSRTFFKAGSNKSGLGKSEDMLKQLKEDAIPPFVKLHFGRQAIFLFGNSSDHSAFPKNALLASRLTLNDASRSFKQHNREDIVEAYFDLKNRQYSSVNELNAANTPFPKIEICIKDLR</sequence>
<reference evidence="1 2" key="1">
    <citation type="submission" date="2014-09" db="EMBL/GenBank/DDBJ databases">
        <authorList>
            <person name="Ellenberger Sabrina"/>
        </authorList>
    </citation>
    <scope>NUCLEOTIDE SEQUENCE [LARGE SCALE GENOMIC DNA]</scope>
    <source>
        <strain evidence="1 2">CBS 412.66</strain>
    </source>
</reference>
<dbReference type="Proteomes" id="UP000054107">
    <property type="component" value="Unassembled WGS sequence"/>
</dbReference>
<name>A0A0B7NAF7_9FUNG</name>
<proteinExistence type="predicted"/>
<organism evidence="1 2">
    <name type="scientific">Parasitella parasitica</name>
    <dbReference type="NCBI Taxonomy" id="35722"/>
    <lineage>
        <taxon>Eukaryota</taxon>
        <taxon>Fungi</taxon>
        <taxon>Fungi incertae sedis</taxon>
        <taxon>Mucoromycota</taxon>
        <taxon>Mucoromycotina</taxon>
        <taxon>Mucoromycetes</taxon>
        <taxon>Mucorales</taxon>
        <taxon>Mucorineae</taxon>
        <taxon>Mucoraceae</taxon>
        <taxon>Parasitella</taxon>
    </lineage>
</organism>
<dbReference type="AlphaFoldDB" id="A0A0B7NAF7"/>
<evidence type="ECO:0000313" key="2">
    <source>
        <dbReference type="Proteomes" id="UP000054107"/>
    </source>
</evidence>
<dbReference type="STRING" id="35722.A0A0B7NAF7"/>
<dbReference type="OrthoDB" id="10044727at2759"/>